<dbReference type="PANTHER" id="PTHR30487">
    <property type="entry name" value="TYPE 4 PREPILIN-LIKE PROTEINS LEADER PEPTIDE-PROCESSING ENZYME"/>
    <property type="match status" value="1"/>
</dbReference>
<evidence type="ECO:0000313" key="5">
    <source>
        <dbReference type="Proteomes" id="UP001500621"/>
    </source>
</evidence>
<feature type="transmembrane region" description="Helical" evidence="2">
    <location>
        <begin position="162"/>
        <end position="180"/>
    </location>
</feature>
<reference evidence="5" key="1">
    <citation type="journal article" date="2019" name="Int. J. Syst. Evol. Microbiol.">
        <title>The Global Catalogue of Microorganisms (GCM) 10K type strain sequencing project: providing services to taxonomists for standard genome sequencing and annotation.</title>
        <authorList>
            <consortium name="The Broad Institute Genomics Platform"/>
            <consortium name="The Broad Institute Genome Sequencing Center for Infectious Disease"/>
            <person name="Wu L."/>
            <person name="Ma J."/>
        </authorList>
    </citation>
    <scope>NUCLEOTIDE SEQUENCE [LARGE SCALE GENOMIC DNA]</scope>
    <source>
        <strain evidence="5">JCM 18127</strain>
    </source>
</reference>
<evidence type="ECO:0000313" key="4">
    <source>
        <dbReference type="EMBL" id="GAA4690783.1"/>
    </source>
</evidence>
<dbReference type="InterPro" id="IPR000045">
    <property type="entry name" value="Prepilin_IV_endopep_pep"/>
</dbReference>
<dbReference type="EMBL" id="BAABIM010000003">
    <property type="protein sequence ID" value="GAA4690783.1"/>
    <property type="molecule type" value="Genomic_DNA"/>
</dbReference>
<keyword evidence="5" id="KW-1185">Reference proteome</keyword>
<evidence type="ECO:0000259" key="3">
    <source>
        <dbReference type="Pfam" id="PF01478"/>
    </source>
</evidence>
<sequence>MIDVVAAVGCGAVAGAGCLAVPRLIAAVPEPAEPPARQEGDPVKVAYLEIAAAPLLGTRAALVGALVGGVLGARLGWSWPLLPLLAMVPVLVALAVVDWRTHLLPVRLVWPATLVTAALVTAAALLDPAGGLDALVRAALGFVVAYGSFYLLWLVHPRGLGFGDVRLAGLLGLLLGLLGWGELLVGLYAGFLLGGVVGGLLTLLKVLGRRAFPFGPFMVAGALVGVVWGEPLLRGLVRG</sequence>
<dbReference type="Gene3D" id="1.20.120.1220">
    <property type="match status" value="1"/>
</dbReference>
<gene>
    <name evidence="4" type="ORF">GCM10023226_30820</name>
</gene>
<protein>
    <recommendedName>
        <fullName evidence="3">Prepilin type IV endopeptidase peptidase domain-containing protein</fullName>
    </recommendedName>
</protein>
<keyword evidence="2" id="KW-1133">Transmembrane helix</keyword>
<proteinExistence type="inferred from homology"/>
<evidence type="ECO:0000256" key="2">
    <source>
        <dbReference type="SAM" id="Phobius"/>
    </source>
</evidence>
<comment type="caution">
    <text evidence="4">The sequence shown here is derived from an EMBL/GenBank/DDBJ whole genome shotgun (WGS) entry which is preliminary data.</text>
</comment>
<organism evidence="4 5">
    <name type="scientific">Nocardioides nanhaiensis</name>
    <dbReference type="NCBI Taxonomy" id="1476871"/>
    <lineage>
        <taxon>Bacteria</taxon>
        <taxon>Bacillati</taxon>
        <taxon>Actinomycetota</taxon>
        <taxon>Actinomycetes</taxon>
        <taxon>Propionibacteriales</taxon>
        <taxon>Nocardioidaceae</taxon>
        <taxon>Nocardioides</taxon>
    </lineage>
</organism>
<keyword evidence="2" id="KW-0472">Membrane</keyword>
<feature type="transmembrane region" description="Helical" evidence="2">
    <location>
        <begin position="211"/>
        <end position="229"/>
    </location>
</feature>
<feature type="domain" description="Prepilin type IV endopeptidase peptidase" evidence="3">
    <location>
        <begin position="86"/>
        <end position="198"/>
    </location>
</feature>
<feature type="transmembrane region" description="Helical" evidence="2">
    <location>
        <begin position="77"/>
        <end position="96"/>
    </location>
</feature>
<feature type="transmembrane region" description="Helical" evidence="2">
    <location>
        <begin position="108"/>
        <end position="126"/>
    </location>
</feature>
<feature type="transmembrane region" description="Helical" evidence="2">
    <location>
        <begin position="186"/>
        <end position="204"/>
    </location>
</feature>
<dbReference type="InterPro" id="IPR050882">
    <property type="entry name" value="Prepilin_peptidase/N-MTase"/>
</dbReference>
<dbReference type="PANTHER" id="PTHR30487:SF0">
    <property type="entry name" value="PREPILIN LEADER PEPTIDASE_N-METHYLTRANSFERASE-RELATED"/>
    <property type="match status" value="1"/>
</dbReference>
<comment type="similarity">
    <text evidence="1">Belongs to the peptidase A24 family.</text>
</comment>
<dbReference type="RefSeq" id="WP_345267428.1">
    <property type="nucleotide sequence ID" value="NZ_BAABIM010000003.1"/>
</dbReference>
<dbReference type="Proteomes" id="UP001500621">
    <property type="component" value="Unassembled WGS sequence"/>
</dbReference>
<dbReference type="Pfam" id="PF01478">
    <property type="entry name" value="Peptidase_A24"/>
    <property type="match status" value="1"/>
</dbReference>
<evidence type="ECO:0000256" key="1">
    <source>
        <dbReference type="ARBA" id="ARBA00005801"/>
    </source>
</evidence>
<name>A0ABP8WKN6_9ACTN</name>
<keyword evidence="2" id="KW-0812">Transmembrane</keyword>
<accession>A0ABP8WKN6</accession>
<feature type="transmembrane region" description="Helical" evidence="2">
    <location>
        <begin position="138"/>
        <end position="155"/>
    </location>
</feature>